<evidence type="ECO:0000313" key="4">
    <source>
        <dbReference type="Proteomes" id="UP000283655"/>
    </source>
</evidence>
<accession>A0A419AWD7</accession>
<name>A0A419AWD7_PECCA</name>
<protein>
    <submittedName>
        <fullName evidence="3">Amidohydrolase</fullName>
    </submittedName>
</protein>
<dbReference type="PANTHER" id="PTHR43794:SF5">
    <property type="entry name" value="CHLOROHYDROLASE FAMILY PROTEIN"/>
    <property type="match status" value="1"/>
</dbReference>
<dbReference type="Gene3D" id="3.20.20.140">
    <property type="entry name" value="Metal-dependent hydrolases"/>
    <property type="match status" value="1"/>
</dbReference>
<dbReference type="AlphaFoldDB" id="A0A419AWD7"/>
<dbReference type="PANTHER" id="PTHR43794">
    <property type="entry name" value="AMINOHYDROLASE SSNA-RELATED"/>
    <property type="match status" value="1"/>
</dbReference>
<evidence type="ECO:0000313" key="3">
    <source>
        <dbReference type="EMBL" id="RJL51518.1"/>
    </source>
</evidence>
<evidence type="ECO:0000256" key="1">
    <source>
        <dbReference type="ARBA" id="ARBA00006745"/>
    </source>
</evidence>
<evidence type="ECO:0000259" key="2">
    <source>
        <dbReference type="Pfam" id="PF01979"/>
    </source>
</evidence>
<dbReference type="InterPro" id="IPR032466">
    <property type="entry name" value="Metal_Hydrolase"/>
</dbReference>
<reference evidence="3 4" key="1">
    <citation type="submission" date="2018-09" db="EMBL/GenBank/DDBJ databases">
        <title>Phylogenetic diversity of Pectobacterium and Dickeya strains causing blackleg disease of potato in Morocco.</title>
        <authorList>
            <person name="Oulghazi S."/>
            <person name="Moumni M."/>
            <person name="Faure D."/>
        </authorList>
    </citation>
    <scope>NUCLEOTIDE SEQUENCE [LARGE SCALE GENOMIC DNA]</scope>
    <source>
        <strain evidence="3 4">S1.15.11.2D</strain>
    </source>
</reference>
<dbReference type="SUPFAM" id="SSF51556">
    <property type="entry name" value="Metallo-dependent hydrolases"/>
    <property type="match status" value="1"/>
</dbReference>
<dbReference type="EMBL" id="QZDH01000021">
    <property type="protein sequence ID" value="RJL51518.1"/>
    <property type="molecule type" value="Genomic_DNA"/>
</dbReference>
<dbReference type="InterPro" id="IPR050287">
    <property type="entry name" value="MTA/SAH_deaminase"/>
</dbReference>
<dbReference type="Gene3D" id="2.30.40.10">
    <property type="entry name" value="Urease, subunit C, domain 1"/>
    <property type="match status" value="1"/>
</dbReference>
<keyword evidence="3" id="KW-0378">Hydrolase</keyword>
<feature type="domain" description="Amidohydrolase-related" evidence="2">
    <location>
        <begin position="67"/>
        <end position="414"/>
    </location>
</feature>
<dbReference type="SUPFAM" id="SSF51338">
    <property type="entry name" value="Composite domain of metallo-dependent hydrolases"/>
    <property type="match status" value="1"/>
</dbReference>
<comment type="similarity">
    <text evidence="1">Belongs to the metallo-dependent hydrolases superfamily. ATZ/TRZ family.</text>
</comment>
<comment type="caution">
    <text evidence="3">The sequence shown here is derived from an EMBL/GenBank/DDBJ whole genome shotgun (WGS) entry which is preliminary data.</text>
</comment>
<dbReference type="InterPro" id="IPR006680">
    <property type="entry name" value="Amidohydro-rel"/>
</dbReference>
<dbReference type="Proteomes" id="UP000283655">
    <property type="component" value="Unassembled WGS sequence"/>
</dbReference>
<dbReference type="InterPro" id="IPR011059">
    <property type="entry name" value="Metal-dep_hydrolase_composite"/>
</dbReference>
<proteinExistence type="inferred from homology"/>
<dbReference type="Pfam" id="PF01979">
    <property type="entry name" value="Amidohydro_1"/>
    <property type="match status" value="1"/>
</dbReference>
<gene>
    <name evidence="3" type="ORF">D5071_10485</name>
</gene>
<sequence>MHFNQLSNQSWNLLMDKKCIFRDIIYFDSSSMRLVQGDISMVGGVITYVGERDKDPEGIIIPSEKFIALPGLVNAHLHPSKEIYGSILDSSPIDVVLDTVHRNNTLEDSEGQYVASLKALMMALKKGVTTVGIFTSRIESDIRAAQQVKNRCKINFCQSNQWVGKGKGPESENIETIVDKYLLAEEKYQSELITILPATASELSADDILLKKLHQLAHHHQKKFTLHIHEGAHQVYSHRNIFGESGIERLSRLGILDKHTTLIHCCHLSDSELDLLLSTQCHIIHCPVSNSFVGAGALPLRRLSSHLDLGLGTDAAMVNPGNDLTFDALFALYHHGDADFDTKVDAGKILHMMMEGGARSLGLMNVGRIASGFKADLIFFDKDRIDSDYINTPVSLLKMLHYEKPCKVMVNGETILNNYHFINPLLEGNNSAFSTIRKKVIV</sequence>
<dbReference type="GO" id="GO:0016810">
    <property type="term" value="F:hydrolase activity, acting on carbon-nitrogen (but not peptide) bonds"/>
    <property type="evidence" value="ECO:0007669"/>
    <property type="project" value="InterPro"/>
</dbReference>
<organism evidence="3 4">
    <name type="scientific">Pectobacterium carotovorum</name>
    <name type="common">Erwinia carotovora</name>
    <dbReference type="NCBI Taxonomy" id="554"/>
    <lineage>
        <taxon>Bacteria</taxon>
        <taxon>Pseudomonadati</taxon>
        <taxon>Pseudomonadota</taxon>
        <taxon>Gammaproteobacteria</taxon>
        <taxon>Enterobacterales</taxon>
        <taxon>Pectobacteriaceae</taxon>
        <taxon>Pectobacterium</taxon>
    </lineage>
</organism>